<proteinExistence type="inferred from homology"/>
<feature type="region of interest" description="Disordered" evidence="7">
    <location>
        <begin position="146"/>
        <end position="173"/>
    </location>
</feature>
<dbReference type="Pfam" id="PF04261">
    <property type="entry name" value="Dyp_perox_N"/>
    <property type="match status" value="1"/>
</dbReference>
<feature type="region of interest" description="Disordered" evidence="7">
    <location>
        <begin position="309"/>
        <end position="377"/>
    </location>
</feature>
<protein>
    <submittedName>
        <fullName evidence="10">Dyp-type peroxidase</fullName>
    </submittedName>
</protein>
<dbReference type="PANTHER" id="PTHR30521:SF0">
    <property type="entry name" value="DYP-TYPE PEROXIDASE FAMILY PROTEIN"/>
    <property type="match status" value="1"/>
</dbReference>
<feature type="domain" description="Dyp-type peroxidase C-terminal" evidence="9">
    <location>
        <begin position="137"/>
        <end position="303"/>
    </location>
</feature>
<dbReference type="GO" id="GO:0004601">
    <property type="term" value="F:peroxidase activity"/>
    <property type="evidence" value="ECO:0007669"/>
    <property type="project" value="UniProtKB-KW"/>
</dbReference>
<evidence type="ECO:0000256" key="6">
    <source>
        <dbReference type="ARBA" id="ARBA00025737"/>
    </source>
</evidence>
<dbReference type="Pfam" id="PF20628">
    <property type="entry name" value="Dyp_perox_C"/>
    <property type="match status" value="1"/>
</dbReference>
<name>A0ABN2WRW3_9MICO</name>
<dbReference type="RefSeq" id="WP_344336975.1">
    <property type="nucleotide sequence ID" value="NZ_BAAAPZ010000007.1"/>
</dbReference>
<dbReference type="PANTHER" id="PTHR30521">
    <property type="entry name" value="DEFERROCHELATASE/PEROXIDASE"/>
    <property type="match status" value="1"/>
</dbReference>
<dbReference type="Proteomes" id="UP001500984">
    <property type="component" value="Unassembled WGS sequence"/>
</dbReference>
<evidence type="ECO:0000259" key="8">
    <source>
        <dbReference type="Pfam" id="PF04261"/>
    </source>
</evidence>
<evidence type="ECO:0000313" key="10">
    <source>
        <dbReference type="EMBL" id="GAA2097754.1"/>
    </source>
</evidence>
<sequence>MATQKIVTPPPPASLFLVLTLAPGGEERVREVLTGVPGLTRSVGFRSPESQLITVVGIGAEAWGRLTSAPRPAGLHPFPEVRGAVHTAPSTPGDLLLHLRADRMDLCFEFARLALDALGDAVRVEDEVHGFRYFDLRDLLGFVDGTENPEDEDAETAVRIPESPDPAQAPYAGGSHVHVQKYTHDMEAWNALPTEEQERAMGRTKADDVELDDAVKPTNSHVALNDLDDRPDGTPREIFRLNMPFGSLGSQEFGTYFIGYSGDPADTEEMLENMFVGKPPGNHDRILDFSTAVTGSQFFVPPVALLEGFTDLPPAERPQGAPEQTGPPQDAPAMRPRGRSPEEDPAPDSPPTTLPRAARSGSLGIGSLKNTPKEHAL</sequence>
<gene>
    <name evidence="10" type="ORF">GCM10009823_18610</name>
</gene>
<keyword evidence="3" id="KW-0479">Metal-binding</keyword>
<dbReference type="NCBIfam" id="TIGR01413">
    <property type="entry name" value="Dyp_perox_fam"/>
    <property type="match status" value="1"/>
</dbReference>
<dbReference type="EMBL" id="BAAAPZ010000007">
    <property type="protein sequence ID" value="GAA2097754.1"/>
    <property type="molecule type" value="Genomic_DNA"/>
</dbReference>
<keyword evidence="4" id="KW-0560">Oxidoreductase</keyword>
<evidence type="ECO:0000256" key="2">
    <source>
        <dbReference type="ARBA" id="ARBA00022559"/>
    </source>
</evidence>
<comment type="caution">
    <text evidence="10">The sequence shown here is derived from an EMBL/GenBank/DDBJ whole genome shotgun (WGS) entry which is preliminary data.</text>
</comment>
<dbReference type="SUPFAM" id="SSF54909">
    <property type="entry name" value="Dimeric alpha+beta barrel"/>
    <property type="match status" value="1"/>
</dbReference>
<dbReference type="InterPro" id="IPR006314">
    <property type="entry name" value="Dyp_peroxidase"/>
</dbReference>
<keyword evidence="5" id="KW-0408">Iron</keyword>
<feature type="domain" description="Dyp-type peroxidase N-terminal" evidence="8">
    <location>
        <begin position="4"/>
        <end position="132"/>
    </location>
</feature>
<keyword evidence="11" id="KW-1185">Reference proteome</keyword>
<evidence type="ECO:0000256" key="5">
    <source>
        <dbReference type="ARBA" id="ARBA00023004"/>
    </source>
</evidence>
<evidence type="ECO:0000259" key="9">
    <source>
        <dbReference type="Pfam" id="PF20628"/>
    </source>
</evidence>
<evidence type="ECO:0000256" key="4">
    <source>
        <dbReference type="ARBA" id="ARBA00023002"/>
    </source>
</evidence>
<dbReference type="InterPro" id="IPR011008">
    <property type="entry name" value="Dimeric_a/b-barrel"/>
</dbReference>
<reference evidence="10 11" key="1">
    <citation type="journal article" date="2019" name="Int. J. Syst. Evol. Microbiol.">
        <title>The Global Catalogue of Microorganisms (GCM) 10K type strain sequencing project: providing services to taxonomists for standard genome sequencing and annotation.</title>
        <authorList>
            <consortium name="The Broad Institute Genomics Platform"/>
            <consortium name="The Broad Institute Genome Sequencing Center for Infectious Disease"/>
            <person name="Wu L."/>
            <person name="Ma J."/>
        </authorList>
    </citation>
    <scope>NUCLEOTIDE SEQUENCE [LARGE SCALE GENOMIC DNA]</scope>
    <source>
        <strain evidence="10 11">JCM 15900</strain>
    </source>
</reference>
<organism evidence="10 11">
    <name type="scientific">Brevibacterium salitolerans</name>
    <dbReference type="NCBI Taxonomy" id="1403566"/>
    <lineage>
        <taxon>Bacteria</taxon>
        <taxon>Bacillati</taxon>
        <taxon>Actinomycetota</taxon>
        <taxon>Actinomycetes</taxon>
        <taxon>Micrococcales</taxon>
        <taxon>Brevibacteriaceae</taxon>
        <taxon>Brevibacterium</taxon>
    </lineage>
</organism>
<comment type="similarity">
    <text evidence="6">Belongs to the DyP-type peroxidase family.</text>
</comment>
<dbReference type="PROSITE" id="PS51404">
    <property type="entry name" value="DYP_PEROXIDASE"/>
    <property type="match status" value="1"/>
</dbReference>
<evidence type="ECO:0000313" key="11">
    <source>
        <dbReference type="Proteomes" id="UP001500984"/>
    </source>
</evidence>
<evidence type="ECO:0000256" key="3">
    <source>
        <dbReference type="ARBA" id="ARBA00022723"/>
    </source>
</evidence>
<evidence type="ECO:0000256" key="7">
    <source>
        <dbReference type="SAM" id="MobiDB-lite"/>
    </source>
</evidence>
<dbReference type="InterPro" id="IPR048327">
    <property type="entry name" value="Dyp_perox_N"/>
</dbReference>
<dbReference type="InterPro" id="IPR048328">
    <property type="entry name" value="Dyp_perox_C"/>
</dbReference>
<keyword evidence="2 10" id="KW-0575">Peroxidase</keyword>
<comment type="cofactor">
    <cofactor evidence="1">
        <name>heme b</name>
        <dbReference type="ChEBI" id="CHEBI:60344"/>
    </cofactor>
</comment>
<evidence type="ECO:0000256" key="1">
    <source>
        <dbReference type="ARBA" id="ARBA00001970"/>
    </source>
</evidence>
<accession>A0ABN2WRW3</accession>